<dbReference type="InterPro" id="IPR005467">
    <property type="entry name" value="His_kinase_dom"/>
</dbReference>
<organism evidence="13 14">
    <name type="scientific">Ekhidna lutea</name>
    <dbReference type="NCBI Taxonomy" id="447679"/>
    <lineage>
        <taxon>Bacteria</taxon>
        <taxon>Pseudomonadati</taxon>
        <taxon>Bacteroidota</taxon>
        <taxon>Cytophagia</taxon>
        <taxon>Cytophagales</taxon>
        <taxon>Reichenbachiellaceae</taxon>
        <taxon>Ekhidna</taxon>
    </lineage>
</organism>
<evidence type="ECO:0000256" key="10">
    <source>
        <dbReference type="SAM" id="Coils"/>
    </source>
</evidence>
<feature type="domain" description="Histidine kinase" evidence="12">
    <location>
        <begin position="385"/>
        <end position="580"/>
    </location>
</feature>
<dbReference type="Pfam" id="PF02518">
    <property type="entry name" value="HATPase_c"/>
    <property type="match status" value="1"/>
</dbReference>
<keyword evidence="11" id="KW-0472">Membrane</keyword>
<dbReference type="Proteomes" id="UP000198393">
    <property type="component" value="Unassembled WGS sequence"/>
</dbReference>
<dbReference type="InterPro" id="IPR036890">
    <property type="entry name" value="HATPase_C_sf"/>
</dbReference>
<dbReference type="Pfam" id="PF07730">
    <property type="entry name" value="HisKA_3"/>
    <property type="match status" value="1"/>
</dbReference>
<evidence type="ECO:0000259" key="12">
    <source>
        <dbReference type="PROSITE" id="PS50109"/>
    </source>
</evidence>
<keyword evidence="4" id="KW-0808">Transferase</keyword>
<dbReference type="Gene3D" id="1.25.40.10">
    <property type="entry name" value="Tetratricopeptide repeat domain"/>
    <property type="match status" value="2"/>
</dbReference>
<keyword evidence="6" id="KW-0418">Kinase</keyword>
<dbReference type="GO" id="GO:0016020">
    <property type="term" value="C:membrane"/>
    <property type="evidence" value="ECO:0007669"/>
    <property type="project" value="InterPro"/>
</dbReference>
<keyword evidence="11" id="KW-1133">Transmembrane helix</keyword>
<evidence type="ECO:0000256" key="3">
    <source>
        <dbReference type="ARBA" id="ARBA00022553"/>
    </source>
</evidence>
<feature type="coiled-coil region" evidence="10">
    <location>
        <begin position="294"/>
        <end position="325"/>
    </location>
</feature>
<dbReference type="InterPro" id="IPR011712">
    <property type="entry name" value="Sig_transdc_His_kin_sub3_dim/P"/>
</dbReference>
<accession>A0A239F5F3</accession>
<dbReference type="InterPro" id="IPR050482">
    <property type="entry name" value="Sensor_HK_TwoCompSys"/>
</dbReference>
<evidence type="ECO:0000256" key="2">
    <source>
        <dbReference type="ARBA" id="ARBA00012438"/>
    </source>
</evidence>
<keyword evidence="3" id="KW-0597">Phosphoprotein</keyword>
<proteinExistence type="predicted"/>
<dbReference type="GO" id="GO:0046983">
    <property type="term" value="F:protein dimerization activity"/>
    <property type="evidence" value="ECO:0007669"/>
    <property type="project" value="InterPro"/>
</dbReference>
<dbReference type="Gene3D" id="3.30.565.10">
    <property type="entry name" value="Histidine kinase-like ATPase, C-terminal domain"/>
    <property type="match status" value="1"/>
</dbReference>
<evidence type="ECO:0000313" key="13">
    <source>
        <dbReference type="EMBL" id="SNS51738.1"/>
    </source>
</evidence>
<evidence type="ECO:0000256" key="9">
    <source>
        <dbReference type="PROSITE-ProRule" id="PRU00339"/>
    </source>
</evidence>
<dbReference type="EMBL" id="FZPD01000001">
    <property type="protein sequence ID" value="SNS51738.1"/>
    <property type="molecule type" value="Genomic_DNA"/>
</dbReference>
<dbReference type="SMART" id="SM00028">
    <property type="entry name" value="TPR"/>
    <property type="match status" value="5"/>
</dbReference>
<evidence type="ECO:0000313" key="14">
    <source>
        <dbReference type="Proteomes" id="UP000198393"/>
    </source>
</evidence>
<keyword evidence="14" id="KW-1185">Reference proteome</keyword>
<name>A0A239F5F3_EKHLU</name>
<evidence type="ECO:0000256" key="5">
    <source>
        <dbReference type="ARBA" id="ARBA00022741"/>
    </source>
</evidence>
<evidence type="ECO:0000256" key="7">
    <source>
        <dbReference type="ARBA" id="ARBA00022840"/>
    </source>
</evidence>
<dbReference type="RefSeq" id="WP_089355250.1">
    <property type="nucleotide sequence ID" value="NZ_FZPD01000001.1"/>
</dbReference>
<feature type="repeat" description="TPR" evidence="9">
    <location>
        <begin position="59"/>
        <end position="92"/>
    </location>
</feature>
<keyword evidence="8" id="KW-0902">Two-component regulatory system</keyword>
<dbReference type="OrthoDB" id="9760839at2"/>
<evidence type="ECO:0000256" key="11">
    <source>
        <dbReference type="SAM" id="Phobius"/>
    </source>
</evidence>
<dbReference type="AlphaFoldDB" id="A0A239F5F3"/>
<keyword evidence="5" id="KW-0547">Nucleotide-binding</keyword>
<dbReference type="PROSITE" id="PS50109">
    <property type="entry name" value="HIS_KIN"/>
    <property type="match status" value="1"/>
</dbReference>
<dbReference type="PROSITE" id="PS50005">
    <property type="entry name" value="TPR"/>
    <property type="match status" value="2"/>
</dbReference>
<sequence length="594" mass="67862">MKPSAYFTLIVLSVSVFAQEIDQNLLEKVAEIRKTNCDSALALILQTKLKSMPDSRLKAWAFLELGYTHYCLGSFDSALESYQTSLDLYVSLNTKSKPSEILNLIGTLQKKQGDFDLAQDYFNQGLDYAIAQNDSIGIGNSLNNIGVLLFQQEKFQESLDYYLRSTEVKSAISDTIGLSYNYDNLGMAYTKLNKIDSAQYYFELAAEYKLLIGDEAGYGIVKNNIGEMFFELQEYDQAEVYFLEALKIAQKVSYADFEQYVLSMIATVQEQRGDYKKALAYFKDHVSLKDSLFNDRRSKQVAELETKYQTEKKEAEIQTQQAEIQQKNSFLIGAGTAIFLLILLFLQNRQRTKLKAEKLVEEHKRMAREAEIRATITSQEKERSRYARDLHDGFGQMISILNMNLKNLNDGAKPNERQKVFEESSKVIDDMYGELKNICFDLMPQTLIKNGLESALQEFVGRINQAGNMSIELNVFGLDQRLSELQEISLYRISQEWINNILKYSDAKKVTLQITKDEDEITLLIEDDGAGFDRNLLTSGKGNGWKNLNTRTNLIRGKLELETHPETRGNSLIINIPVQTELQKEVEQNTMEMV</sequence>
<dbReference type="SUPFAM" id="SSF55874">
    <property type="entry name" value="ATPase domain of HSP90 chaperone/DNA topoisomerase II/histidine kinase"/>
    <property type="match status" value="1"/>
</dbReference>
<evidence type="ECO:0000256" key="8">
    <source>
        <dbReference type="ARBA" id="ARBA00023012"/>
    </source>
</evidence>
<evidence type="ECO:0000256" key="4">
    <source>
        <dbReference type="ARBA" id="ARBA00022679"/>
    </source>
</evidence>
<evidence type="ECO:0000256" key="1">
    <source>
        <dbReference type="ARBA" id="ARBA00000085"/>
    </source>
</evidence>
<dbReference type="InterPro" id="IPR019734">
    <property type="entry name" value="TPR_rpt"/>
</dbReference>
<dbReference type="PANTHER" id="PTHR24421">
    <property type="entry name" value="NITRATE/NITRITE SENSOR PROTEIN NARX-RELATED"/>
    <property type="match status" value="1"/>
</dbReference>
<feature type="transmembrane region" description="Helical" evidence="11">
    <location>
        <begin position="329"/>
        <end position="346"/>
    </location>
</feature>
<keyword evidence="11" id="KW-0812">Transmembrane</keyword>
<reference evidence="13 14" key="1">
    <citation type="submission" date="2017-06" db="EMBL/GenBank/DDBJ databases">
        <authorList>
            <person name="Kim H.J."/>
            <person name="Triplett B.A."/>
        </authorList>
    </citation>
    <scope>NUCLEOTIDE SEQUENCE [LARGE SCALE GENOMIC DNA]</scope>
    <source>
        <strain evidence="13 14">DSM 19307</strain>
    </source>
</reference>
<dbReference type="SUPFAM" id="SSF48452">
    <property type="entry name" value="TPR-like"/>
    <property type="match status" value="1"/>
</dbReference>
<keyword evidence="10" id="KW-0175">Coiled coil</keyword>
<dbReference type="InterPro" id="IPR011990">
    <property type="entry name" value="TPR-like_helical_dom_sf"/>
</dbReference>
<dbReference type="Gene3D" id="1.20.5.1930">
    <property type="match status" value="1"/>
</dbReference>
<dbReference type="InterPro" id="IPR003594">
    <property type="entry name" value="HATPase_dom"/>
</dbReference>
<protein>
    <recommendedName>
        <fullName evidence="2">histidine kinase</fullName>
        <ecNumber evidence="2">2.7.13.3</ecNumber>
    </recommendedName>
</protein>
<gene>
    <name evidence="13" type="ORF">SAMN05421640_0485</name>
</gene>
<dbReference type="GO" id="GO:0000155">
    <property type="term" value="F:phosphorelay sensor kinase activity"/>
    <property type="evidence" value="ECO:0007669"/>
    <property type="project" value="InterPro"/>
</dbReference>
<comment type="catalytic activity">
    <reaction evidence="1">
        <text>ATP + protein L-histidine = ADP + protein N-phospho-L-histidine.</text>
        <dbReference type="EC" id="2.7.13.3"/>
    </reaction>
</comment>
<dbReference type="PANTHER" id="PTHR24421:SF10">
    <property type="entry name" value="NITRATE_NITRITE SENSOR PROTEIN NARQ"/>
    <property type="match status" value="1"/>
</dbReference>
<dbReference type="GO" id="GO:0005524">
    <property type="term" value="F:ATP binding"/>
    <property type="evidence" value="ECO:0007669"/>
    <property type="project" value="UniProtKB-KW"/>
</dbReference>
<keyword evidence="7" id="KW-0067">ATP-binding</keyword>
<dbReference type="CDD" id="cd16917">
    <property type="entry name" value="HATPase_UhpB-NarQ-NarX-like"/>
    <property type="match status" value="1"/>
</dbReference>
<evidence type="ECO:0000256" key="6">
    <source>
        <dbReference type="ARBA" id="ARBA00022777"/>
    </source>
</evidence>
<feature type="repeat" description="TPR" evidence="9">
    <location>
        <begin position="219"/>
        <end position="252"/>
    </location>
</feature>
<dbReference type="EC" id="2.7.13.3" evidence="2"/>
<dbReference type="Pfam" id="PF13424">
    <property type="entry name" value="TPR_12"/>
    <property type="match status" value="3"/>
</dbReference>
<keyword evidence="9" id="KW-0802">TPR repeat</keyword>